<evidence type="ECO:0000259" key="8">
    <source>
        <dbReference type="Pfam" id="PF00171"/>
    </source>
</evidence>
<dbReference type="STRING" id="1432141.A0A015JW40"/>
<keyword evidence="3" id="KW-0520">NAD</keyword>
<dbReference type="HOGENOM" id="CLU_005391_3_0_1"/>
<sequence>MTLKYTDVSEFPQIIEELQSSFSNNLTRPLNYRKKQLEQLYNLLDENEQEFCEALYNDLHKHKTESLLGEINMIKQDCLDAIEHLDEWTSPEYVEVGLAHKLNRCHIRKDPVGLVLIVGAWNYPVNLVLLPLVGAIAAGCTAIIKPSELAINTATTIDALLPKYLDQKAYKCINGGETEMTNLLKYKFDHIFFTGSGAIGKKIMLAASKHLTPVTLELGGKSPVILDENINFSVTAKRLIWAKSFNSGQTCIAPDYILCTKKTQKALLKEIPKALKDQFGDDIQKSPDYARIINQRHFDRLAKLLEKTKGNIVVGGKIDRDDLFIEPTFVENVPKNDRLMEDEIFGPIFPIVTVDNIEEAVNFINEKEYPLSLYPFSNDNSTIQYILNNTRSGGVTVNDCLIHATVPTLPFGGTGASGMGAYHGRKSFEVFTHKRSVLTSPFFSEKLLEGRYAPYKETNYNILNWLLFSKPKFTNKRSRGKWKIKNIFGVLCIIIVAYVLKKKFIK</sequence>
<dbReference type="OMA" id="PLVAYWF"/>
<dbReference type="SUPFAM" id="SSF53720">
    <property type="entry name" value="ALDH-like"/>
    <property type="match status" value="1"/>
</dbReference>
<organism evidence="9 10">
    <name type="scientific">Rhizophagus irregularis (strain DAOM 197198w)</name>
    <name type="common">Glomus intraradices</name>
    <dbReference type="NCBI Taxonomy" id="1432141"/>
    <lineage>
        <taxon>Eukaryota</taxon>
        <taxon>Fungi</taxon>
        <taxon>Fungi incertae sedis</taxon>
        <taxon>Mucoromycota</taxon>
        <taxon>Glomeromycotina</taxon>
        <taxon>Glomeromycetes</taxon>
        <taxon>Glomerales</taxon>
        <taxon>Glomeraceae</taxon>
        <taxon>Rhizophagus</taxon>
    </lineage>
</organism>
<keyword evidence="10" id="KW-1185">Reference proteome</keyword>
<gene>
    <name evidence="9" type="ORF">RirG_057590</name>
</gene>
<dbReference type="InterPro" id="IPR015590">
    <property type="entry name" value="Aldehyde_DH_dom"/>
</dbReference>
<dbReference type="GO" id="GO:0006081">
    <property type="term" value="P:aldehyde metabolic process"/>
    <property type="evidence" value="ECO:0007669"/>
    <property type="project" value="InterPro"/>
</dbReference>
<dbReference type="InterPro" id="IPR029510">
    <property type="entry name" value="Ald_DH_CS_GLU"/>
</dbReference>
<feature type="domain" description="Aldehyde dehydrogenase" evidence="8">
    <location>
        <begin position="7"/>
        <end position="437"/>
    </location>
</feature>
<evidence type="ECO:0000313" key="10">
    <source>
        <dbReference type="Proteomes" id="UP000022910"/>
    </source>
</evidence>
<dbReference type="InterPro" id="IPR012394">
    <property type="entry name" value="Aldehyde_DH_NAD(P)"/>
</dbReference>
<dbReference type="PANTHER" id="PTHR43570">
    <property type="entry name" value="ALDEHYDE DEHYDROGENASE"/>
    <property type="match status" value="1"/>
</dbReference>
<dbReference type="FunFam" id="3.40.309.10:FF:000025">
    <property type="entry name" value="Aldehyde dehydrogenase"/>
    <property type="match status" value="1"/>
</dbReference>
<dbReference type="EMBL" id="JEMT01013776">
    <property type="protein sequence ID" value="EXX73762.1"/>
    <property type="molecule type" value="Genomic_DNA"/>
</dbReference>
<dbReference type="FunFam" id="3.40.605.10:FF:000004">
    <property type="entry name" value="Aldehyde dehydrogenase"/>
    <property type="match status" value="1"/>
</dbReference>
<dbReference type="Proteomes" id="UP000022910">
    <property type="component" value="Unassembled WGS sequence"/>
</dbReference>
<dbReference type="AlphaFoldDB" id="A0A015JW40"/>
<evidence type="ECO:0000256" key="2">
    <source>
        <dbReference type="ARBA" id="ARBA00023002"/>
    </source>
</evidence>
<dbReference type="PANTHER" id="PTHR43570:SF16">
    <property type="entry name" value="ALDEHYDE DEHYDROGENASE TYPE III, ISOFORM Q"/>
    <property type="match status" value="1"/>
</dbReference>
<evidence type="ECO:0000256" key="6">
    <source>
        <dbReference type="PROSITE-ProRule" id="PRU10007"/>
    </source>
</evidence>
<evidence type="ECO:0000256" key="7">
    <source>
        <dbReference type="RuleBase" id="RU003345"/>
    </source>
</evidence>
<dbReference type="InterPro" id="IPR016163">
    <property type="entry name" value="Ald_DH_C"/>
</dbReference>
<name>A0A015JW40_RHIIW</name>
<dbReference type="Pfam" id="PF00171">
    <property type="entry name" value="Aldedh"/>
    <property type="match status" value="1"/>
</dbReference>
<proteinExistence type="inferred from homology"/>
<comment type="similarity">
    <text evidence="1 4 7">Belongs to the aldehyde dehydrogenase family.</text>
</comment>
<dbReference type="GO" id="GO:0005737">
    <property type="term" value="C:cytoplasm"/>
    <property type="evidence" value="ECO:0007669"/>
    <property type="project" value="TreeGrafter"/>
</dbReference>
<keyword evidence="2 4" id="KW-0560">Oxidoreductase</keyword>
<dbReference type="GO" id="GO:0004029">
    <property type="term" value="F:aldehyde dehydrogenase (NAD+) activity"/>
    <property type="evidence" value="ECO:0007669"/>
    <property type="project" value="TreeGrafter"/>
</dbReference>
<dbReference type="InterPro" id="IPR016161">
    <property type="entry name" value="Ald_DH/histidinol_DH"/>
</dbReference>
<evidence type="ECO:0000256" key="5">
    <source>
        <dbReference type="PIRSR" id="PIRSR036492-1"/>
    </source>
</evidence>
<feature type="active site" evidence="5">
    <location>
        <position position="251"/>
    </location>
</feature>
<evidence type="ECO:0000256" key="1">
    <source>
        <dbReference type="ARBA" id="ARBA00009986"/>
    </source>
</evidence>
<protein>
    <recommendedName>
        <fullName evidence="4">Aldehyde dehydrogenase</fullName>
    </recommendedName>
</protein>
<evidence type="ECO:0000256" key="4">
    <source>
        <dbReference type="PIRNR" id="PIRNR036492"/>
    </source>
</evidence>
<dbReference type="PROSITE" id="PS00687">
    <property type="entry name" value="ALDEHYDE_DEHYDR_GLU"/>
    <property type="match status" value="1"/>
</dbReference>
<feature type="active site" evidence="5 6">
    <location>
        <position position="217"/>
    </location>
</feature>
<evidence type="ECO:0000313" key="9">
    <source>
        <dbReference type="EMBL" id="EXX73762.1"/>
    </source>
</evidence>
<dbReference type="Gene3D" id="3.40.309.10">
    <property type="entry name" value="Aldehyde Dehydrogenase, Chain A, domain 2"/>
    <property type="match status" value="1"/>
</dbReference>
<dbReference type="Gene3D" id="3.40.605.10">
    <property type="entry name" value="Aldehyde Dehydrogenase, Chain A, domain 1"/>
    <property type="match status" value="1"/>
</dbReference>
<evidence type="ECO:0000256" key="3">
    <source>
        <dbReference type="ARBA" id="ARBA00023027"/>
    </source>
</evidence>
<comment type="caution">
    <text evidence="9">The sequence shown here is derived from an EMBL/GenBank/DDBJ whole genome shotgun (WGS) entry which is preliminary data.</text>
</comment>
<accession>A0A015JW40</accession>
<dbReference type="InterPro" id="IPR016162">
    <property type="entry name" value="Ald_DH_N"/>
</dbReference>
<dbReference type="PIRSF" id="PIRSF036492">
    <property type="entry name" value="ALDH"/>
    <property type="match status" value="1"/>
</dbReference>
<dbReference type="OrthoDB" id="440325at2759"/>
<reference evidence="9 10" key="1">
    <citation type="submission" date="2014-02" db="EMBL/GenBank/DDBJ databases">
        <title>Single nucleus genome sequencing reveals high similarity among nuclei of an endomycorrhizal fungus.</title>
        <authorList>
            <person name="Lin K."/>
            <person name="Geurts R."/>
            <person name="Zhang Z."/>
            <person name="Limpens E."/>
            <person name="Saunders D.G."/>
            <person name="Mu D."/>
            <person name="Pang E."/>
            <person name="Cao H."/>
            <person name="Cha H."/>
            <person name="Lin T."/>
            <person name="Zhou Q."/>
            <person name="Shang Y."/>
            <person name="Li Y."/>
            <person name="Ivanov S."/>
            <person name="Sharma T."/>
            <person name="Velzen R.V."/>
            <person name="Ruijter N.D."/>
            <person name="Aanen D.K."/>
            <person name="Win J."/>
            <person name="Kamoun S."/>
            <person name="Bisseling T."/>
            <person name="Huang S."/>
        </authorList>
    </citation>
    <scope>NUCLEOTIDE SEQUENCE [LARGE SCALE GENOMIC DNA]</scope>
    <source>
        <strain evidence="10">DAOM197198w</strain>
    </source>
</reference>